<evidence type="ECO:0000256" key="8">
    <source>
        <dbReference type="RuleBase" id="RU003857"/>
    </source>
</evidence>
<feature type="transmembrane region" description="Helical" evidence="9">
    <location>
        <begin position="454"/>
        <end position="476"/>
    </location>
</feature>
<dbReference type="Gene3D" id="1.10.287.70">
    <property type="match status" value="2"/>
</dbReference>
<keyword evidence="5 8" id="KW-0406">Ion transport</keyword>
<feature type="transmembrane region" description="Helical" evidence="9">
    <location>
        <begin position="184"/>
        <end position="203"/>
    </location>
</feature>
<dbReference type="InterPro" id="IPR013099">
    <property type="entry name" value="K_chnl_dom"/>
</dbReference>
<evidence type="ECO:0000256" key="2">
    <source>
        <dbReference type="ARBA" id="ARBA00022448"/>
    </source>
</evidence>
<feature type="transmembrane region" description="Helical" evidence="9">
    <location>
        <begin position="210"/>
        <end position="228"/>
    </location>
</feature>
<proteinExistence type="inferred from homology"/>
<dbReference type="GO" id="GO:0030322">
    <property type="term" value="P:stabilization of membrane potential"/>
    <property type="evidence" value="ECO:0007669"/>
    <property type="project" value="TreeGrafter"/>
</dbReference>
<reference evidence="11" key="1">
    <citation type="submission" date="2019-11" db="UniProtKB">
        <authorList>
            <consortium name="WormBaseParasite"/>
        </authorList>
    </citation>
    <scope>IDENTIFICATION</scope>
</reference>
<evidence type="ECO:0000256" key="5">
    <source>
        <dbReference type="ARBA" id="ARBA00023065"/>
    </source>
</evidence>
<comment type="similarity">
    <text evidence="8">Belongs to the two pore domain potassium channel (TC 1.A.1.8) family.</text>
</comment>
<evidence type="ECO:0000256" key="6">
    <source>
        <dbReference type="ARBA" id="ARBA00023136"/>
    </source>
</evidence>
<evidence type="ECO:0000313" key="11">
    <source>
        <dbReference type="WBParaSite" id="MCU_002349-RB"/>
    </source>
</evidence>
<comment type="subcellular location">
    <subcellularLocation>
        <location evidence="1">Membrane</location>
        <topology evidence="1">Multi-pass membrane protein</topology>
    </subcellularLocation>
</comment>
<feature type="transmembrane region" description="Helical" evidence="9">
    <location>
        <begin position="73"/>
        <end position="97"/>
    </location>
</feature>
<dbReference type="PANTHER" id="PTHR11003:SF345">
    <property type="entry name" value="TWIK FAMILY OF POTASSIUM CHANNELS PROTEIN 18"/>
    <property type="match status" value="1"/>
</dbReference>
<keyword evidence="6 9" id="KW-0472">Membrane</keyword>
<evidence type="ECO:0000256" key="3">
    <source>
        <dbReference type="ARBA" id="ARBA00022692"/>
    </source>
</evidence>
<protein>
    <submittedName>
        <fullName evidence="11">Ion_trans_2 domain-containing protein</fullName>
    </submittedName>
</protein>
<dbReference type="GO" id="GO:0022841">
    <property type="term" value="F:potassium ion leak channel activity"/>
    <property type="evidence" value="ECO:0007669"/>
    <property type="project" value="TreeGrafter"/>
</dbReference>
<keyword evidence="4 9" id="KW-1133">Transmembrane helix</keyword>
<dbReference type="Pfam" id="PF07885">
    <property type="entry name" value="Ion_trans_2"/>
    <property type="match status" value="2"/>
</dbReference>
<evidence type="ECO:0000256" key="9">
    <source>
        <dbReference type="SAM" id="Phobius"/>
    </source>
</evidence>
<feature type="domain" description="Potassium channel" evidence="10">
    <location>
        <begin position="181"/>
        <end position="230"/>
    </location>
</feature>
<dbReference type="WBParaSite" id="MCU_002349-RB">
    <property type="protein sequence ID" value="MCU_002349-RB"/>
    <property type="gene ID" value="MCU_002349"/>
</dbReference>
<evidence type="ECO:0000256" key="4">
    <source>
        <dbReference type="ARBA" id="ARBA00022989"/>
    </source>
</evidence>
<dbReference type="AlphaFoldDB" id="A0A5K3ESE8"/>
<keyword evidence="2 8" id="KW-0813">Transport</keyword>
<keyword evidence="7 8" id="KW-0407">Ion channel</keyword>
<feature type="transmembrane region" description="Helical" evidence="9">
    <location>
        <begin position="488"/>
        <end position="506"/>
    </location>
</feature>
<accession>A0A5K3ESE8</accession>
<sequence length="570" mass="64834">MRKVQSWHNPSAFYRFEGIQDWYCDHLQRTPPCTHSVSNKSDAPRIELPIDPPELSGHREYWSKLKAFFKQRYVRFLILLLSYVCFLCIGAVCFRFLEQPGEQQVDKLSGEVVDLISNCHCFSTENLRNVLSELSTVPSTTLRNILCEANRKKKLSQKKGPTKCSPKVGPRHESEPAIKSVWDFGNSLLFCTTVVTTIGYGHIVPQTQMGKVFCIFFACIGIPFTLYLSSRACSLMIPLILRWRECMVRWSVNRSSLGQVVSVTNFPHIRPSSTRMSDRFCNSDLDGDLMIRGSIGSSSANIRVNPQKELTEGYSRHSLMPSSMGSVTHFFHESYVSAQPDWLKSRRRSKSLNTIYSNSDTPTSGIMDKFGKQATRQASHRMYRRHGTANENGIHKITPSFQKRTTRQKRVSTMSKASMLLGLRSRQVSIAPNNLDLVDELRALQTNSASRARLVHFLCVVVLDAIVTMFLPAYIFMIIEPDWTYIDAIYFCFISLTTIGFGDLVPGGDAWDGENSHNPAREFYKIASIVYLLGGTTLLMLLVRVYGEMLEAERRAKRDRLLLENLPSRR</sequence>
<evidence type="ECO:0000256" key="1">
    <source>
        <dbReference type="ARBA" id="ARBA00004141"/>
    </source>
</evidence>
<evidence type="ECO:0000259" key="10">
    <source>
        <dbReference type="Pfam" id="PF07885"/>
    </source>
</evidence>
<keyword evidence="3 8" id="KW-0812">Transmembrane</keyword>
<name>A0A5K3ESE8_MESCO</name>
<feature type="transmembrane region" description="Helical" evidence="9">
    <location>
        <begin position="526"/>
        <end position="547"/>
    </location>
</feature>
<dbReference type="InterPro" id="IPR003280">
    <property type="entry name" value="2pore_dom_K_chnl"/>
</dbReference>
<dbReference type="GO" id="GO:0005886">
    <property type="term" value="C:plasma membrane"/>
    <property type="evidence" value="ECO:0007669"/>
    <property type="project" value="TreeGrafter"/>
</dbReference>
<feature type="domain" description="Potassium channel" evidence="10">
    <location>
        <begin position="467"/>
        <end position="551"/>
    </location>
</feature>
<dbReference type="SUPFAM" id="SSF81324">
    <property type="entry name" value="Voltage-gated potassium channels"/>
    <property type="match status" value="2"/>
</dbReference>
<dbReference type="GO" id="GO:0015271">
    <property type="term" value="F:outward rectifier potassium channel activity"/>
    <property type="evidence" value="ECO:0007669"/>
    <property type="project" value="TreeGrafter"/>
</dbReference>
<dbReference type="PANTHER" id="PTHR11003">
    <property type="entry name" value="POTASSIUM CHANNEL, SUBFAMILY K"/>
    <property type="match status" value="1"/>
</dbReference>
<dbReference type="PRINTS" id="PR01333">
    <property type="entry name" value="2POREKCHANEL"/>
</dbReference>
<evidence type="ECO:0000256" key="7">
    <source>
        <dbReference type="ARBA" id="ARBA00023303"/>
    </source>
</evidence>
<organism evidence="11">
    <name type="scientific">Mesocestoides corti</name>
    <name type="common">Flatworm</name>
    <dbReference type="NCBI Taxonomy" id="53468"/>
    <lineage>
        <taxon>Eukaryota</taxon>
        <taxon>Metazoa</taxon>
        <taxon>Spiralia</taxon>
        <taxon>Lophotrochozoa</taxon>
        <taxon>Platyhelminthes</taxon>
        <taxon>Cestoda</taxon>
        <taxon>Eucestoda</taxon>
        <taxon>Cyclophyllidea</taxon>
        <taxon>Mesocestoididae</taxon>
        <taxon>Mesocestoides</taxon>
    </lineage>
</organism>